<dbReference type="PANTHER" id="PTHR20900">
    <property type="entry name" value="NADH:UBIQUINONE OXIDOREDUCTASE B18-LIKE SUBUNIT"/>
    <property type="match status" value="1"/>
</dbReference>
<evidence type="ECO:0000256" key="7">
    <source>
        <dbReference type="ARBA" id="ARBA00022660"/>
    </source>
</evidence>
<protein>
    <recommendedName>
        <fullName evidence="5">NADH dehydrogenase [ubiquinone] 1 beta subcomplex subunit 7</fullName>
    </recommendedName>
</protein>
<proteinExistence type="inferred from homology"/>
<name>A0ABR2YLV4_9CHLO</name>
<comment type="similarity">
    <text evidence="4">Belongs to the complex I NDUFB7 subunit family.</text>
</comment>
<dbReference type="PROSITE" id="PS51808">
    <property type="entry name" value="CHCH"/>
    <property type="match status" value="1"/>
</dbReference>
<evidence type="ECO:0000256" key="12">
    <source>
        <dbReference type="ARBA" id="ARBA00023157"/>
    </source>
</evidence>
<keyword evidence="14" id="KW-1185">Reference proteome</keyword>
<reference evidence="13 14" key="1">
    <citation type="journal article" date="2024" name="Nat. Commun.">
        <title>Phylogenomics reveals the evolutionary origins of lichenization in chlorophyte algae.</title>
        <authorList>
            <person name="Puginier C."/>
            <person name="Libourel C."/>
            <person name="Otte J."/>
            <person name="Skaloud P."/>
            <person name="Haon M."/>
            <person name="Grisel S."/>
            <person name="Petersen M."/>
            <person name="Berrin J.G."/>
            <person name="Delaux P.M."/>
            <person name="Dal Grande F."/>
            <person name="Keller J."/>
        </authorList>
    </citation>
    <scope>NUCLEOTIDE SEQUENCE [LARGE SCALE GENOMIC DNA]</scope>
    <source>
        <strain evidence="13 14">SAG 216-7</strain>
    </source>
</reference>
<evidence type="ECO:0000313" key="13">
    <source>
        <dbReference type="EMBL" id="KAK9907739.1"/>
    </source>
</evidence>
<keyword evidence="12" id="KW-1015">Disulfide bond</keyword>
<comment type="caution">
    <text evidence="13">The sequence shown here is derived from an EMBL/GenBank/DDBJ whole genome shotgun (WGS) entry which is preliminary data.</text>
</comment>
<keyword evidence="6" id="KW-0813">Transport</keyword>
<dbReference type="InterPro" id="IPR008698">
    <property type="entry name" value="NDUB7"/>
</dbReference>
<dbReference type="Proteomes" id="UP001491310">
    <property type="component" value="Unassembled WGS sequence"/>
</dbReference>
<comment type="subcellular location">
    <subcellularLocation>
        <location evidence="3">Mitochondrion inner membrane</location>
        <topology evidence="3">Peripheral membrane protein</topology>
    </subcellularLocation>
    <subcellularLocation>
        <location evidence="2">Mitochondrion intermembrane space</location>
    </subcellularLocation>
</comment>
<evidence type="ECO:0000313" key="14">
    <source>
        <dbReference type="Proteomes" id="UP001491310"/>
    </source>
</evidence>
<dbReference type="EMBL" id="JALJOT010000009">
    <property type="protein sequence ID" value="KAK9907739.1"/>
    <property type="molecule type" value="Genomic_DNA"/>
</dbReference>
<evidence type="ECO:0000256" key="1">
    <source>
        <dbReference type="ARBA" id="ARBA00003195"/>
    </source>
</evidence>
<accession>A0ABR2YLV4</accession>
<sequence length="80" mass="9555">MADLEPPKMIASQADLQNAKIDIGYRDFCAHLLIPLNACRRKNFYLPWKCEHERHAYEKCEYKEYQRRVLKKAAEKAEKQ</sequence>
<evidence type="ECO:0000256" key="8">
    <source>
        <dbReference type="ARBA" id="ARBA00022792"/>
    </source>
</evidence>
<keyword evidence="9" id="KW-0249">Electron transport</keyword>
<comment type="function">
    <text evidence="1">Accessory subunit of the mitochondrial membrane respiratory chain NADH dehydrogenase (Complex I), that is believed not to be involved in catalysis. Complex I functions in the transfer of electrons from NADH to the respiratory chain. The immediate electron acceptor for the enzyme is believed to be ubiquinone.</text>
</comment>
<keyword evidence="7" id="KW-0679">Respiratory chain</keyword>
<evidence type="ECO:0000256" key="11">
    <source>
        <dbReference type="ARBA" id="ARBA00023136"/>
    </source>
</evidence>
<keyword evidence="8" id="KW-0999">Mitochondrion inner membrane</keyword>
<evidence type="ECO:0000256" key="3">
    <source>
        <dbReference type="ARBA" id="ARBA00004637"/>
    </source>
</evidence>
<dbReference type="PANTHER" id="PTHR20900:SF0">
    <property type="entry name" value="NADH DEHYDROGENASE [UBIQUINONE] 1 BETA SUBCOMPLEX SUBUNIT 7"/>
    <property type="match status" value="1"/>
</dbReference>
<evidence type="ECO:0000256" key="9">
    <source>
        <dbReference type="ARBA" id="ARBA00022982"/>
    </source>
</evidence>
<organism evidence="13 14">
    <name type="scientific">Coccomyxa subellipsoidea</name>
    <dbReference type="NCBI Taxonomy" id="248742"/>
    <lineage>
        <taxon>Eukaryota</taxon>
        <taxon>Viridiplantae</taxon>
        <taxon>Chlorophyta</taxon>
        <taxon>core chlorophytes</taxon>
        <taxon>Trebouxiophyceae</taxon>
        <taxon>Trebouxiophyceae incertae sedis</taxon>
        <taxon>Coccomyxaceae</taxon>
        <taxon>Coccomyxa</taxon>
    </lineage>
</organism>
<dbReference type="Pfam" id="PF05676">
    <property type="entry name" value="NDUF_B7"/>
    <property type="match status" value="1"/>
</dbReference>
<keyword evidence="11" id="KW-0472">Membrane</keyword>
<evidence type="ECO:0000256" key="10">
    <source>
        <dbReference type="ARBA" id="ARBA00023128"/>
    </source>
</evidence>
<evidence type="ECO:0000256" key="5">
    <source>
        <dbReference type="ARBA" id="ARBA00018677"/>
    </source>
</evidence>
<gene>
    <name evidence="13" type="ORF">WJX75_008973</name>
</gene>
<evidence type="ECO:0000256" key="4">
    <source>
        <dbReference type="ARBA" id="ARBA00008006"/>
    </source>
</evidence>
<evidence type="ECO:0000256" key="2">
    <source>
        <dbReference type="ARBA" id="ARBA00004569"/>
    </source>
</evidence>
<keyword evidence="10" id="KW-0496">Mitochondrion</keyword>
<evidence type="ECO:0000256" key="6">
    <source>
        <dbReference type="ARBA" id="ARBA00022448"/>
    </source>
</evidence>